<dbReference type="InterPro" id="IPR036887">
    <property type="entry name" value="HTH_APSES_sf"/>
</dbReference>
<sequence length="338" mass="38076">MAAGKHHLVLYESFCGAILGSQFELLRFVRSDNHFDLYTARALYDPAQTYEVSAYSFWAVSGKFKDYRVRSLKRKQGGCDHICSIQQSGRLWVVCTEEHHAQPLMQDPSRLKPSRSTTLAGLRSGTAVLDQTFPALPITQTQRCHVIKSQFRRIGPTYAEVCKRKNQDISQKDATEAEGITSQPNSLRKEAKRMRQRDARAAKRASFRMSNVTSWGIWYHPASAVYGSVQGQYFQVTAQGVRVLRRVDNNLINGTKLLRVAGLAGFPGLLDMQSKDVHYTDTAGCCGCSDLKGVWIPLERALYLANKLGVAKTLYPLFEQLKVGNRLRHQYLSGWSHV</sequence>
<dbReference type="PANTHER" id="PTHR47792:SF1">
    <property type="entry name" value="PROTEIN SOK2-RELATED"/>
    <property type="match status" value="1"/>
</dbReference>
<accession>A0AA38X5W4</accession>
<evidence type="ECO:0000313" key="4">
    <source>
        <dbReference type="Proteomes" id="UP001172673"/>
    </source>
</evidence>
<feature type="domain" description="HTH APSES-type" evidence="2">
    <location>
        <begin position="221"/>
        <end position="330"/>
    </location>
</feature>
<evidence type="ECO:0000256" key="1">
    <source>
        <dbReference type="SAM" id="MobiDB-lite"/>
    </source>
</evidence>
<dbReference type="PROSITE" id="PS51299">
    <property type="entry name" value="HTH_APSES"/>
    <property type="match status" value="1"/>
</dbReference>
<dbReference type="GO" id="GO:0005634">
    <property type="term" value="C:nucleus"/>
    <property type="evidence" value="ECO:0007669"/>
    <property type="project" value="TreeGrafter"/>
</dbReference>
<evidence type="ECO:0000313" key="3">
    <source>
        <dbReference type="EMBL" id="KAJ9607351.1"/>
    </source>
</evidence>
<dbReference type="EMBL" id="JAPDRK010000012">
    <property type="protein sequence ID" value="KAJ9607351.1"/>
    <property type="molecule type" value="Genomic_DNA"/>
</dbReference>
<gene>
    <name evidence="3" type="ORF">H2200_008424</name>
</gene>
<evidence type="ECO:0000259" key="2">
    <source>
        <dbReference type="PROSITE" id="PS51299"/>
    </source>
</evidence>
<dbReference type="PANTHER" id="PTHR47792">
    <property type="entry name" value="PROTEIN SOK2-RELATED"/>
    <property type="match status" value="1"/>
</dbReference>
<proteinExistence type="predicted"/>
<dbReference type="Proteomes" id="UP001172673">
    <property type="component" value="Unassembled WGS sequence"/>
</dbReference>
<dbReference type="InterPro" id="IPR029790">
    <property type="entry name" value="EFG1/Phd1/StuA"/>
</dbReference>
<comment type="caution">
    <text evidence="3">The sequence shown here is derived from an EMBL/GenBank/DDBJ whole genome shotgun (WGS) entry which is preliminary data.</text>
</comment>
<protein>
    <recommendedName>
        <fullName evidence="2">HTH APSES-type domain-containing protein</fullName>
    </recommendedName>
</protein>
<dbReference type="AlphaFoldDB" id="A0AA38X5W4"/>
<dbReference type="SUPFAM" id="SSF54616">
    <property type="entry name" value="DNA-binding domain of Mlu1-box binding protein MBP1"/>
    <property type="match status" value="1"/>
</dbReference>
<name>A0AA38X5W4_9EURO</name>
<dbReference type="GO" id="GO:0043565">
    <property type="term" value="F:sequence-specific DNA binding"/>
    <property type="evidence" value="ECO:0007669"/>
    <property type="project" value="TreeGrafter"/>
</dbReference>
<dbReference type="Gene3D" id="3.10.260.10">
    <property type="entry name" value="Transcription regulator HTH, APSES-type DNA-binding domain"/>
    <property type="match status" value="1"/>
</dbReference>
<reference evidence="3" key="1">
    <citation type="submission" date="2022-10" db="EMBL/GenBank/DDBJ databases">
        <title>Culturing micro-colonial fungi from biological soil crusts in the Mojave desert and describing Neophaeococcomyces mojavensis, and introducing the new genera and species Taxawa tesnikishii.</title>
        <authorList>
            <person name="Kurbessoian T."/>
            <person name="Stajich J.E."/>
        </authorList>
    </citation>
    <scope>NUCLEOTIDE SEQUENCE</scope>
    <source>
        <strain evidence="3">TK_41</strain>
    </source>
</reference>
<dbReference type="GO" id="GO:0045944">
    <property type="term" value="P:positive regulation of transcription by RNA polymerase II"/>
    <property type="evidence" value="ECO:0007669"/>
    <property type="project" value="TreeGrafter"/>
</dbReference>
<keyword evidence="4" id="KW-1185">Reference proteome</keyword>
<feature type="region of interest" description="Disordered" evidence="1">
    <location>
        <begin position="171"/>
        <end position="191"/>
    </location>
</feature>
<dbReference type="GO" id="GO:0003700">
    <property type="term" value="F:DNA-binding transcription factor activity"/>
    <property type="evidence" value="ECO:0007669"/>
    <property type="project" value="TreeGrafter"/>
</dbReference>
<organism evidence="3 4">
    <name type="scientific">Cladophialophora chaetospira</name>
    <dbReference type="NCBI Taxonomy" id="386627"/>
    <lineage>
        <taxon>Eukaryota</taxon>
        <taxon>Fungi</taxon>
        <taxon>Dikarya</taxon>
        <taxon>Ascomycota</taxon>
        <taxon>Pezizomycotina</taxon>
        <taxon>Eurotiomycetes</taxon>
        <taxon>Chaetothyriomycetidae</taxon>
        <taxon>Chaetothyriales</taxon>
        <taxon>Herpotrichiellaceae</taxon>
        <taxon>Cladophialophora</taxon>
    </lineage>
</organism>
<dbReference type="InterPro" id="IPR003163">
    <property type="entry name" value="Tscrpt_reg_HTH_APSES-type"/>
</dbReference>